<organism evidence="1">
    <name type="scientific">Aegilops tauschii</name>
    <name type="common">Tausch's goatgrass</name>
    <name type="synonym">Aegilops squarrosa</name>
    <dbReference type="NCBI Taxonomy" id="37682"/>
    <lineage>
        <taxon>Eukaryota</taxon>
        <taxon>Viridiplantae</taxon>
        <taxon>Streptophyta</taxon>
        <taxon>Embryophyta</taxon>
        <taxon>Tracheophyta</taxon>
        <taxon>Spermatophyta</taxon>
        <taxon>Magnoliopsida</taxon>
        <taxon>Liliopsida</taxon>
        <taxon>Poales</taxon>
        <taxon>Poaceae</taxon>
        <taxon>BOP clade</taxon>
        <taxon>Pooideae</taxon>
        <taxon>Triticodae</taxon>
        <taxon>Triticeae</taxon>
        <taxon>Triticinae</taxon>
        <taxon>Aegilops</taxon>
    </lineage>
</organism>
<protein>
    <submittedName>
        <fullName evidence="1">Uncharacterized protein</fullName>
    </submittedName>
</protein>
<dbReference type="EnsemblPlants" id="EMT18043">
    <property type="protein sequence ID" value="EMT18043"/>
    <property type="gene ID" value="F775_00129"/>
</dbReference>
<sequence length="325" mass="36599">MTGAGCHLRSGSRSGRSSPIAWITQIQRLWPFCWRAWPTVESRRTQTMGLVTGSRSAALSRREHTGWCAVVRMLLLLGWRSQLTESTGKPPLDEKLAGILVDVAQKELFCCAQAVNPYLVHFKVYVGIRAFDFAMTARDPKNLVYILSPELEDLAVCQHYLSPTDTYPAHYPREGVEEVLSSYMKNCIVQLKFKEENKRYVVPMDCWCGSRLNAERTKSMQEIVCGCPSIMRITAKHTDVYTNDLIQPDEAAQDNGEVSTANSEQATFAFGFMRLLHGDKCSRVKLSSWIAKAERAASRKWAWTQVAVLLEEGFGDFPTSGMQVE</sequence>
<reference evidence="1" key="1">
    <citation type="submission" date="2015-06" db="UniProtKB">
        <authorList>
            <consortium name="EnsemblPlants"/>
        </authorList>
    </citation>
    <scope>IDENTIFICATION</scope>
</reference>
<evidence type="ECO:0000313" key="1">
    <source>
        <dbReference type="EnsemblPlants" id="EMT18043"/>
    </source>
</evidence>
<name>R7W993_AEGTA</name>
<dbReference type="AlphaFoldDB" id="R7W993"/>
<accession>R7W993</accession>
<proteinExistence type="predicted"/>